<proteinExistence type="predicted"/>
<evidence type="ECO:0000313" key="2">
    <source>
        <dbReference type="Proteomes" id="UP000199058"/>
    </source>
</evidence>
<organism evidence="1 2">
    <name type="scientific">Marinospirillum celere</name>
    <dbReference type="NCBI Taxonomy" id="1122252"/>
    <lineage>
        <taxon>Bacteria</taxon>
        <taxon>Pseudomonadati</taxon>
        <taxon>Pseudomonadota</taxon>
        <taxon>Gammaproteobacteria</taxon>
        <taxon>Oceanospirillales</taxon>
        <taxon>Oceanospirillaceae</taxon>
        <taxon>Marinospirillum</taxon>
    </lineage>
</organism>
<dbReference type="RefSeq" id="WP_091964395.1">
    <property type="nucleotide sequence ID" value="NZ_FOLH01000005.1"/>
</dbReference>
<protein>
    <submittedName>
        <fullName evidence="1">Uncharacterized protein</fullName>
    </submittedName>
</protein>
<dbReference type="EMBL" id="FOLH01000005">
    <property type="protein sequence ID" value="SFC40866.1"/>
    <property type="molecule type" value="Genomic_DNA"/>
</dbReference>
<keyword evidence="2" id="KW-1185">Reference proteome</keyword>
<reference evidence="1 2" key="1">
    <citation type="submission" date="2016-10" db="EMBL/GenBank/DDBJ databases">
        <authorList>
            <person name="de Groot N.N."/>
        </authorList>
    </citation>
    <scope>NUCLEOTIDE SEQUENCE [LARGE SCALE GENOMIC DNA]</scope>
    <source>
        <strain evidence="1 2">DSM 18438</strain>
    </source>
</reference>
<name>A0A1I1IX91_9GAMM</name>
<gene>
    <name evidence="1" type="ORF">SAMN05660443_2557</name>
</gene>
<sequence length="106" mass="12211">MHSKNLRSSCVSSLTWQAGKIEKNLHSLFNKPKQTRSDVEATLLQATLNKVKRTAQQAGHEDLIEAACRFQKQLDHKLDSQFDDSEPLHQAHKQLQELIRRHSRIS</sequence>
<accession>A0A1I1IX91</accession>
<evidence type="ECO:0000313" key="1">
    <source>
        <dbReference type="EMBL" id="SFC40866.1"/>
    </source>
</evidence>
<dbReference type="STRING" id="1122252.SAMN05660443_2557"/>
<dbReference type="Proteomes" id="UP000199058">
    <property type="component" value="Unassembled WGS sequence"/>
</dbReference>
<dbReference type="AlphaFoldDB" id="A0A1I1IX91"/>